<sequence length="590" mass="69895">MFNFEIFNHNKELKLLNQKSTKSIDQERADIKNIIMINLRRKYLKLCLKQIAKRTFLYTSGENIGLNLKNKIHEHMKGTLKIVDYKYRDYAARILQAALKSAWQESINKKIINLNARVALYLKDAKRIIKSYSLILTSMRNKNFTEEKMQNLIFIEVNFTKKTDEPHRIFNLFLKKIYSIYKDFEIVFRGITHFDFEGNPTLIQLFKKCMIDVKKALPNCVLKFLKLITSKWNLDIRFNNVTLIRKQVQRGIFQSDNFFPLLFVLCMDPLNVITPCEEVLKSMVNLQQFTSHEGYKYLGITESRIGKNMKDTVDKTCLKKSMMVSARLYLPRDELGRVLNSVEFKSEQILLRRKAILLIESKEKAKKISFTEGELCALQDRNIFLEKGLKCPHCRDKYKSVDHMATQCDRMLSHDYMRRHNEALRCIHLQLCLNYCYVYSKKLKIIPYMIYTRIPTGIKVLYNKPDVFILDKIKKEILIVNVGKTSFDNLRAVETEKKHKYDLFANHYEAMYGYKTKIIPYIMIREIVLNINKNFMLACCSEHITEDDYIFKEIENLESHTCESDIYIYTCDKILIIEKHYTLINIFLFL</sequence>
<name>T0KZ85_9MICR</name>
<reference evidence="1 2" key="1">
    <citation type="journal article" date="2013" name="BMC Genomics">
        <title>Genome sequencing and comparative genomics of honey bee microsporidia, Nosema apis reveal novel insights into host-parasite interactions.</title>
        <authorList>
            <person name="Chen Yp."/>
            <person name="Pettis J.S."/>
            <person name="Zhao Y."/>
            <person name="Liu X."/>
            <person name="Tallon L.J."/>
            <person name="Sadzewicz L.D."/>
            <person name="Li R."/>
            <person name="Zheng H."/>
            <person name="Huang S."/>
            <person name="Zhang X."/>
            <person name="Hamilton M.C."/>
            <person name="Pernal S.F."/>
            <person name="Melathopoulos A.P."/>
            <person name="Yan X."/>
            <person name="Evans J.D."/>
        </authorList>
    </citation>
    <scope>NUCLEOTIDE SEQUENCE [LARGE SCALE GENOMIC DNA]</scope>
    <source>
        <strain evidence="1 2">BRL 01</strain>
    </source>
</reference>
<organism evidence="1 2">
    <name type="scientific">Vairimorpha apis BRL 01</name>
    <dbReference type="NCBI Taxonomy" id="1037528"/>
    <lineage>
        <taxon>Eukaryota</taxon>
        <taxon>Fungi</taxon>
        <taxon>Fungi incertae sedis</taxon>
        <taxon>Microsporidia</taxon>
        <taxon>Nosematidae</taxon>
        <taxon>Vairimorpha</taxon>
    </lineage>
</organism>
<keyword evidence="2" id="KW-1185">Reference proteome</keyword>
<accession>T0KZ85</accession>
<evidence type="ECO:0000313" key="1">
    <source>
        <dbReference type="EMBL" id="EQB60592.1"/>
    </source>
</evidence>
<dbReference type="EMBL" id="KE647270">
    <property type="protein sequence ID" value="EQB60592.1"/>
    <property type="molecule type" value="Genomic_DNA"/>
</dbReference>
<proteinExistence type="predicted"/>
<protein>
    <recommendedName>
        <fullName evidence="3">Reverse transcriptase</fullName>
    </recommendedName>
</protein>
<dbReference type="VEuPathDB" id="MicrosporidiaDB:NAPIS_ORF01844"/>
<gene>
    <name evidence="1" type="ORF">NAPIS_ORF01844</name>
</gene>
<dbReference type="OrthoDB" id="5798715at2759"/>
<evidence type="ECO:0000313" key="2">
    <source>
        <dbReference type="Proteomes" id="UP000053780"/>
    </source>
</evidence>
<dbReference type="Proteomes" id="UP000053780">
    <property type="component" value="Unassembled WGS sequence"/>
</dbReference>
<dbReference type="HOGENOM" id="CLU_462383_0_0_1"/>
<evidence type="ECO:0008006" key="3">
    <source>
        <dbReference type="Google" id="ProtNLM"/>
    </source>
</evidence>
<dbReference type="AlphaFoldDB" id="T0KZ85"/>